<feature type="domain" description="Immunoglobulin" evidence="3">
    <location>
        <begin position="118"/>
        <end position="200"/>
    </location>
</feature>
<dbReference type="Proteomes" id="UP001558613">
    <property type="component" value="Unassembled WGS sequence"/>
</dbReference>
<dbReference type="Gene3D" id="2.60.40.10">
    <property type="entry name" value="Immunoglobulins"/>
    <property type="match status" value="1"/>
</dbReference>
<feature type="transmembrane region" description="Helical" evidence="1">
    <location>
        <begin position="223"/>
        <end position="245"/>
    </location>
</feature>
<keyword evidence="5" id="KW-1185">Reference proteome</keyword>
<reference evidence="4 5" key="1">
    <citation type="submission" date="2023-09" db="EMBL/GenBank/DDBJ databases">
        <authorList>
            <person name="Wang M."/>
        </authorList>
    </citation>
    <scope>NUCLEOTIDE SEQUENCE [LARGE SCALE GENOMIC DNA]</scope>
    <source>
        <strain evidence="4">GT-2023</strain>
        <tissue evidence="4">Liver</tissue>
    </source>
</reference>
<dbReference type="InterPro" id="IPR003599">
    <property type="entry name" value="Ig_sub"/>
</dbReference>
<evidence type="ECO:0000313" key="5">
    <source>
        <dbReference type="Proteomes" id="UP001558613"/>
    </source>
</evidence>
<comment type="caution">
    <text evidence="4">The sequence shown here is derived from an EMBL/GenBank/DDBJ whole genome shotgun (WGS) entry which is preliminary data.</text>
</comment>
<feature type="chain" id="PRO_5046263299" description="Immunoglobulin domain-containing protein" evidence="2">
    <location>
        <begin position="22"/>
        <end position="269"/>
    </location>
</feature>
<accession>A0ABR3LPU6</accession>
<feature type="signal peptide" evidence="2">
    <location>
        <begin position="1"/>
        <end position="21"/>
    </location>
</feature>
<protein>
    <recommendedName>
        <fullName evidence="3">Immunoglobulin domain-containing protein</fullName>
    </recommendedName>
</protein>
<dbReference type="InterPro" id="IPR013783">
    <property type="entry name" value="Ig-like_fold"/>
</dbReference>
<keyword evidence="2" id="KW-0732">Signal</keyword>
<keyword evidence="1" id="KW-0472">Membrane</keyword>
<dbReference type="EMBL" id="JAYMGO010000019">
    <property type="protein sequence ID" value="KAL1254916.1"/>
    <property type="molecule type" value="Genomic_DNA"/>
</dbReference>
<keyword evidence="1" id="KW-0812">Transmembrane</keyword>
<evidence type="ECO:0000256" key="1">
    <source>
        <dbReference type="SAM" id="Phobius"/>
    </source>
</evidence>
<proteinExistence type="predicted"/>
<evidence type="ECO:0000313" key="4">
    <source>
        <dbReference type="EMBL" id="KAL1254916.1"/>
    </source>
</evidence>
<evidence type="ECO:0000259" key="3">
    <source>
        <dbReference type="SMART" id="SM00409"/>
    </source>
</evidence>
<evidence type="ECO:0000256" key="2">
    <source>
        <dbReference type="SAM" id="SignalP"/>
    </source>
</evidence>
<organism evidence="4 5">
    <name type="scientific">Cirrhinus molitorella</name>
    <name type="common">mud carp</name>
    <dbReference type="NCBI Taxonomy" id="172907"/>
    <lineage>
        <taxon>Eukaryota</taxon>
        <taxon>Metazoa</taxon>
        <taxon>Chordata</taxon>
        <taxon>Craniata</taxon>
        <taxon>Vertebrata</taxon>
        <taxon>Euteleostomi</taxon>
        <taxon>Actinopterygii</taxon>
        <taxon>Neopterygii</taxon>
        <taxon>Teleostei</taxon>
        <taxon>Ostariophysi</taxon>
        <taxon>Cypriniformes</taxon>
        <taxon>Cyprinidae</taxon>
        <taxon>Labeoninae</taxon>
        <taxon>Labeonini</taxon>
        <taxon>Cirrhinus</taxon>
    </lineage>
</organism>
<keyword evidence="1" id="KW-1133">Transmembrane helix</keyword>
<dbReference type="SMART" id="SM00409">
    <property type="entry name" value="IG"/>
    <property type="match status" value="2"/>
</dbReference>
<gene>
    <name evidence="4" type="ORF">QQF64_012977</name>
</gene>
<name>A0ABR3LPU6_9TELE</name>
<sequence>MAGGLNLLLLFCFVISSGTLSVGTNTINVAGEKGGNTSLQCQFESKKISYTVLNSLSENIDVCPTEECSGRVFKQGSCNIIIKDLRFSDAGTYMLHIYYHNDQGELERQVRTYKLHIHDEISVKIGEELKLDVLLPNADKVQHQSRRSTKWKEDWSRTDGLQREQMTISDRNLIINEFTARDAGTYRVLGSEGEIMITVIVEEPKETMDNTDVVISNDTIYSILTWIVIAGLHAMALVMYVVPCVKKHQWLSKERVKIILMNWPQCKEM</sequence>
<feature type="domain" description="Immunoglobulin" evidence="3">
    <location>
        <begin position="26"/>
        <end position="111"/>
    </location>
</feature>